<reference evidence="9 10" key="1">
    <citation type="journal article" date="2014" name="Genome Announc.">
        <title>Draft genome sequence of the pathogenic fungus Scedosporium apiospermum.</title>
        <authorList>
            <person name="Vandeputte P."/>
            <person name="Ghamrawi S."/>
            <person name="Rechenmann M."/>
            <person name="Iltis A."/>
            <person name="Giraud S."/>
            <person name="Fleury M."/>
            <person name="Thornton C."/>
            <person name="Delhaes L."/>
            <person name="Meyer W."/>
            <person name="Papon N."/>
            <person name="Bouchara J.P."/>
        </authorList>
    </citation>
    <scope>NUCLEOTIDE SEQUENCE [LARGE SCALE GENOMIC DNA]</scope>
    <source>
        <strain evidence="9 10">IHEM 14462</strain>
    </source>
</reference>
<keyword evidence="7" id="KW-1133">Transmembrane helix</keyword>
<dbReference type="InterPro" id="IPR050562">
    <property type="entry name" value="FAD_mOase_fung"/>
</dbReference>
<dbReference type="Proteomes" id="UP000028545">
    <property type="component" value="Unassembled WGS sequence"/>
</dbReference>
<keyword evidence="10" id="KW-1185">Reference proteome</keyword>
<sequence length="327" mass="36980">MGFKTPFRVVIAGGGITGLSLAIMLEKFDIDYVLLESHKDIAPAVGASIALMPNGSLILDQLGCYDEIIALLQGGVIQTFHTRDTDGKALITTPNFNAHFEQRHGYPMLFFDRQWLLQILYNNVKHKDRILVGERVQEVIPIADGIEVRTGPGSLYRGHILIGADGIHSSVRREMFRLAHETKPGHFPVGEEDRVPCYYQCSFGIAQDVDHWQDGDECFTIGDGKNFLVAPGPRGRVYWFLFRKLPEVRYGKDIPRYTKEDEAAFVKENFHLAINENLSFGKLYEKRISSSLTPLHEVVFKKWYFDRILVIGDAVHKASILVLKVTC</sequence>
<evidence type="ECO:0000256" key="5">
    <source>
        <dbReference type="ARBA" id="ARBA00023002"/>
    </source>
</evidence>
<dbReference type="KEGG" id="sapo:SAPIO_CDS2223"/>
<dbReference type="SUPFAM" id="SSF51905">
    <property type="entry name" value="FAD/NAD(P)-binding domain"/>
    <property type="match status" value="1"/>
</dbReference>
<dbReference type="Pfam" id="PF01494">
    <property type="entry name" value="FAD_binding_3"/>
    <property type="match status" value="1"/>
</dbReference>
<evidence type="ECO:0000256" key="6">
    <source>
        <dbReference type="ARBA" id="ARBA00023033"/>
    </source>
</evidence>
<feature type="transmembrane region" description="Helical" evidence="7">
    <location>
        <begin position="6"/>
        <end position="25"/>
    </location>
</feature>
<organism evidence="9 10">
    <name type="scientific">Pseudallescheria apiosperma</name>
    <name type="common">Scedosporium apiospermum</name>
    <dbReference type="NCBI Taxonomy" id="563466"/>
    <lineage>
        <taxon>Eukaryota</taxon>
        <taxon>Fungi</taxon>
        <taxon>Dikarya</taxon>
        <taxon>Ascomycota</taxon>
        <taxon>Pezizomycotina</taxon>
        <taxon>Sordariomycetes</taxon>
        <taxon>Hypocreomycetidae</taxon>
        <taxon>Microascales</taxon>
        <taxon>Microascaceae</taxon>
        <taxon>Scedosporium</taxon>
    </lineage>
</organism>
<accession>A0A084GDH6</accession>
<dbReference type="PANTHER" id="PTHR47356:SF2">
    <property type="entry name" value="FAD-BINDING DOMAIN-CONTAINING PROTEIN-RELATED"/>
    <property type="match status" value="1"/>
</dbReference>
<gene>
    <name evidence="9" type="ORF">SAPIO_CDS2223</name>
</gene>
<dbReference type="PRINTS" id="PR00420">
    <property type="entry name" value="RNGMNOXGNASE"/>
</dbReference>
<evidence type="ECO:0000256" key="3">
    <source>
        <dbReference type="ARBA" id="ARBA00022630"/>
    </source>
</evidence>
<dbReference type="InterPro" id="IPR002938">
    <property type="entry name" value="FAD-bd"/>
</dbReference>
<dbReference type="PANTHER" id="PTHR47356">
    <property type="entry name" value="FAD-DEPENDENT MONOOXYGENASE ASQG-RELATED"/>
    <property type="match status" value="1"/>
</dbReference>
<evidence type="ECO:0000313" key="10">
    <source>
        <dbReference type="Proteomes" id="UP000028545"/>
    </source>
</evidence>
<protein>
    <recommendedName>
        <fullName evidence="8">FAD-binding domain-containing protein</fullName>
    </recommendedName>
</protein>
<dbReference type="RefSeq" id="XP_016645187.1">
    <property type="nucleotide sequence ID" value="XM_016785309.1"/>
</dbReference>
<comment type="caution">
    <text evidence="9">The sequence shown here is derived from an EMBL/GenBank/DDBJ whole genome shotgun (WGS) entry which is preliminary data.</text>
</comment>
<keyword evidence="7" id="KW-0812">Transmembrane</keyword>
<dbReference type="GO" id="GO:0071949">
    <property type="term" value="F:FAD binding"/>
    <property type="evidence" value="ECO:0007669"/>
    <property type="project" value="InterPro"/>
</dbReference>
<dbReference type="EMBL" id="JOWA01000085">
    <property type="protein sequence ID" value="KEZ45388.1"/>
    <property type="molecule type" value="Genomic_DNA"/>
</dbReference>
<keyword evidence="4" id="KW-0274">FAD</keyword>
<keyword evidence="6" id="KW-0503">Monooxygenase</keyword>
<evidence type="ECO:0000259" key="8">
    <source>
        <dbReference type="Pfam" id="PF01494"/>
    </source>
</evidence>
<evidence type="ECO:0000256" key="1">
    <source>
        <dbReference type="ARBA" id="ARBA00001974"/>
    </source>
</evidence>
<dbReference type="VEuPathDB" id="FungiDB:SAPIO_CDS2223"/>
<feature type="domain" description="FAD-binding" evidence="8">
    <location>
        <begin position="8"/>
        <end position="318"/>
    </location>
</feature>
<dbReference type="InterPro" id="IPR036188">
    <property type="entry name" value="FAD/NAD-bd_sf"/>
</dbReference>
<dbReference type="GO" id="GO:0004497">
    <property type="term" value="F:monooxygenase activity"/>
    <property type="evidence" value="ECO:0007669"/>
    <property type="project" value="UniProtKB-KW"/>
</dbReference>
<evidence type="ECO:0000256" key="4">
    <source>
        <dbReference type="ARBA" id="ARBA00022827"/>
    </source>
</evidence>
<proteinExistence type="inferred from homology"/>
<evidence type="ECO:0000256" key="2">
    <source>
        <dbReference type="ARBA" id="ARBA00007992"/>
    </source>
</evidence>
<comment type="cofactor">
    <cofactor evidence="1">
        <name>FAD</name>
        <dbReference type="ChEBI" id="CHEBI:57692"/>
    </cofactor>
</comment>
<evidence type="ECO:0000313" key="9">
    <source>
        <dbReference type="EMBL" id="KEZ45388.1"/>
    </source>
</evidence>
<name>A0A084GDH6_PSEDA</name>
<dbReference type="HOGENOM" id="CLU_009665_12_1_1"/>
<evidence type="ECO:0000256" key="7">
    <source>
        <dbReference type="SAM" id="Phobius"/>
    </source>
</evidence>
<dbReference type="OMA" id="DECFTIG"/>
<dbReference type="OrthoDB" id="16820at2759"/>
<dbReference type="Gene3D" id="3.50.50.60">
    <property type="entry name" value="FAD/NAD(P)-binding domain"/>
    <property type="match status" value="1"/>
</dbReference>
<comment type="similarity">
    <text evidence="2">Belongs to the paxM FAD-dependent monooxygenase family.</text>
</comment>
<dbReference type="AlphaFoldDB" id="A0A084GDH6"/>
<keyword evidence="5" id="KW-0560">Oxidoreductase</keyword>
<keyword evidence="3" id="KW-0285">Flavoprotein</keyword>
<keyword evidence="7" id="KW-0472">Membrane</keyword>
<dbReference type="GeneID" id="27721295"/>